<keyword evidence="2" id="KW-1185">Reference proteome</keyword>
<dbReference type="AlphaFoldDB" id="A0A9P0DN07"/>
<accession>A0A9P0DN07</accession>
<dbReference type="Proteomes" id="UP001153712">
    <property type="component" value="Chromosome 11"/>
</dbReference>
<proteinExistence type="predicted"/>
<organism evidence="1 2">
    <name type="scientific">Phyllotreta striolata</name>
    <name type="common">Striped flea beetle</name>
    <name type="synonym">Crioceris striolata</name>
    <dbReference type="NCBI Taxonomy" id="444603"/>
    <lineage>
        <taxon>Eukaryota</taxon>
        <taxon>Metazoa</taxon>
        <taxon>Ecdysozoa</taxon>
        <taxon>Arthropoda</taxon>
        <taxon>Hexapoda</taxon>
        <taxon>Insecta</taxon>
        <taxon>Pterygota</taxon>
        <taxon>Neoptera</taxon>
        <taxon>Endopterygota</taxon>
        <taxon>Coleoptera</taxon>
        <taxon>Polyphaga</taxon>
        <taxon>Cucujiformia</taxon>
        <taxon>Chrysomeloidea</taxon>
        <taxon>Chrysomelidae</taxon>
        <taxon>Galerucinae</taxon>
        <taxon>Alticini</taxon>
        <taxon>Phyllotreta</taxon>
    </lineage>
</organism>
<dbReference type="OrthoDB" id="6572538at2759"/>
<reference evidence="1" key="1">
    <citation type="submission" date="2022-01" db="EMBL/GenBank/DDBJ databases">
        <authorList>
            <person name="King R."/>
        </authorList>
    </citation>
    <scope>NUCLEOTIDE SEQUENCE</scope>
</reference>
<name>A0A9P0DN07_PHYSR</name>
<dbReference type="EMBL" id="OU900104">
    <property type="protein sequence ID" value="CAH1159105.1"/>
    <property type="molecule type" value="Genomic_DNA"/>
</dbReference>
<protein>
    <submittedName>
        <fullName evidence="1">Uncharacterized protein</fullName>
    </submittedName>
</protein>
<gene>
    <name evidence="1" type="ORF">PHYEVI_LOCUS2288</name>
</gene>
<evidence type="ECO:0000313" key="1">
    <source>
        <dbReference type="EMBL" id="CAH1159105.1"/>
    </source>
</evidence>
<sequence length="326" mass="38051">MQPPISAKCKNVPYRELYNPKLPPNIYGNFETTNQRDYKRYCDAVRTRITYEQKRFEDPPKVVSVPYHREDQETYAKFRPGAEVPIELFSTPKPIIRTNPHVPFKELGEPPRVKTEEAIKTRPRRYFVPGIPVDDIKEKDKRDLICRYMYTTQGRRAEREATVYFKPIKPRIDKIETSDEVTLKIDWTPPLGEKFRKVCREWDHEQERDDPDVTREFWTHKDPPVVCGACVDPYKNIVAEDTKRTLASLVEKERLAGAHDKKPGCTYTGHKPRLPLGIRLEKKQLSTLHPLLSVPQVQANRTPEEVKELACIYQTEFADKMPCATN</sequence>
<evidence type="ECO:0000313" key="2">
    <source>
        <dbReference type="Proteomes" id="UP001153712"/>
    </source>
</evidence>